<evidence type="ECO:0000256" key="6">
    <source>
        <dbReference type="ARBA" id="ARBA00023004"/>
    </source>
</evidence>
<keyword evidence="7" id="KW-0472">Membrane</keyword>
<keyword evidence="6" id="KW-0408">Iron</keyword>
<dbReference type="EMBL" id="JALJOQ010000001">
    <property type="protein sequence ID" value="KAK9815079.1"/>
    <property type="molecule type" value="Genomic_DNA"/>
</dbReference>
<dbReference type="GO" id="GO:0046872">
    <property type="term" value="F:metal ion binding"/>
    <property type="evidence" value="ECO:0007669"/>
    <property type="project" value="UniProtKB-KW"/>
</dbReference>
<protein>
    <submittedName>
        <fullName evidence="8">Uncharacterized protein</fullName>
    </submittedName>
</protein>
<evidence type="ECO:0000256" key="5">
    <source>
        <dbReference type="ARBA" id="ARBA00022989"/>
    </source>
</evidence>
<organism evidence="8 9">
    <name type="scientific">Symbiochloris irregularis</name>
    <dbReference type="NCBI Taxonomy" id="706552"/>
    <lineage>
        <taxon>Eukaryota</taxon>
        <taxon>Viridiplantae</taxon>
        <taxon>Chlorophyta</taxon>
        <taxon>core chlorophytes</taxon>
        <taxon>Trebouxiophyceae</taxon>
        <taxon>Trebouxiales</taxon>
        <taxon>Trebouxiaceae</taxon>
        <taxon>Symbiochloris</taxon>
    </lineage>
</organism>
<evidence type="ECO:0000256" key="1">
    <source>
        <dbReference type="ARBA" id="ARBA00004370"/>
    </source>
</evidence>
<keyword evidence="5" id="KW-1133">Transmembrane helix</keyword>
<comment type="caution">
    <text evidence="8">The sequence shown here is derived from an EMBL/GenBank/DDBJ whole genome shotgun (WGS) entry which is preliminary data.</text>
</comment>
<dbReference type="CDD" id="cd03499">
    <property type="entry name" value="SQR_TypeC_SdhC"/>
    <property type="match status" value="1"/>
</dbReference>
<dbReference type="Gene3D" id="1.20.1300.10">
    <property type="entry name" value="Fumarate reductase/succinate dehydrogenase, transmembrane subunit"/>
    <property type="match status" value="1"/>
</dbReference>
<sequence length="209" mass="22169">MAQSTSRGLHRALGCLASTSQPATISSNQSSAAGALLQHTRAYGAPEYFGRPSPYTQGTDFLGTPTDYLERINKRPVSPHVFEIDSATKFHYKMPLNAISSIANRATGVALSTGLTAAGCIALTGDLPGTVEAFKASYPWLVFPAKALVAGPIVYHYLGGMRHLLWDKSKIGNQAEKKSYLDLPAVDKSSYVLFGATAAATLGLAVYSI</sequence>
<dbReference type="GO" id="GO:0006121">
    <property type="term" value="P:mitochondrial electron transport, succinate to ubiquinone"/>
    <property type="evidence" value="ECO:0007669"/>
    <property type="project" value="TreeGrafter"/>
</dbReference>
<dbReference type="GO" id="GO:0006099">
    <property type="term" value="P:tricarboxylic acid cycle"/>
    <property type="evidence" value="ECO:0007669"/>
    <property type="project" value="InterPro"/>
</dbReference>
<keyword evidence="4" id="KW-0479">Metal-binding</keyword>
<dbReference type="PANTHER" id="PTHR10978">
    <property type="entry name" value="SUCCINATE DEHYDROGENASE CYTOCHROME B560 SUBUNIT"/>
    <property type="match status" value="1"/>
</dbReference>
<dbReference type="GO" id="GO:0005739">
    <property type="term" value="C:mitochondrion"/>
    <property type="evidence" value="ECO:0007669"/>
    <property type="project" value="GOC"/>
</dbReference>
<dbReference type="GO" id="GO:0009055">
    <property type="term" value="F:electron transfer activity"/>
    <property type="evidence" value="ECO:0007669"/>
    <property type="project" value="InterPro"/>
</dbReference>
<keyword evidence="2" id="KW-0349">Heme</keyword>
<keyword evidence="3" id="KW-0812">Transmembrane</keyword>
<dbReference type="PANTHER" id="PTHR10978:SF5">
    <property type="entry name" value="SUCCINATE DEHYDROGENASE CYTOCHROME B560 SUBUNIT, MITOCHONDRIAL"/>
    <property type="match status" value="1"/>
</dbReference>
<evidence type="ECO:0000313" key="8">
    <source>
        <dbReference type="EMBL" id="KAK9815079.1"/>
    </source>
</evidence>
<dbReference type="AlphaFoldDB" id="A0AAW1PZP3"/>
<evidence type="ECO:0000256" key="7">
    <source>
        <dbReference type="ARBA" id="ARBA00023136"/>
    </source>
</evidence>
<evidence type="ECO:0000313" key="9">
    <source>
        <dbReference type="Proteomes" id="UP001465755"/>
    </source>
</evidence>
<comment type="subcellular location">
    <subcellularLocation>
        <location evidence="1">Membrane</location>
    </subcellularLocation>
</comment>
<reference evidence="8 9" key="1">
    <citation type="journal article" date="2024" name="Nat. Commun.">
        <title>Phylogenomics reveals the evolutionary origins of lichenization in chlorophyte algae.</title>
        <authorList>
            <person name="Puginier C."/>
            <person name="Libourel C."/>
            <person name="Otte J."/>
            <person name="Skaloud P."/>
            <person name="Haon M."/>
            <person name="Grisel S."/>
            <person name="Petersen M."/>
            <person name="Berrin J.G."/>
            <person name="Delaux P.M."/>
            <person name="Dal Grande F."/>
            <person name="Keller J."/>
        </authorList>
    </citation>
    <scope>NUCLEOTIDE SEQUENCE [LARGE SCALE GENOMIC DNA]</scope>
    <source>
        <strain evidence="8 9">SAG 2036</strain>
    </source>
</reference>
<keyword evidence="9" id="KW-1185">Reference proteome</keyword>
<dbReference type="SUPFAM" id="SSF81343">
    <property type="entry name" value="Fumarate reductase respiratory complex transmembrane subunits"/>
    <property type="match status" value="1"/>
</dbReference>
<dbReference type="InterPro" id="IPR000701">
    <property type="entry name" value="SuccDH_FuR_B_TM-su"/>
</dbReference>
<evidence type="ECO:0000256" key="2">
    <source>
        <dbReference type="ARBA" id="ARBA00022617"/>
    </source>
</evidence>
<dbReference type="InterPro" id="IPR014314">
    <property type="entry name" value="Succ_DH_cytb556"/>
</dbReference>
<proteinExistence type="predicted"/>
<dbReference type="Proteomes" id="UP001465755">
    <property type="component" value="Unassembled WGS sequence"/>
</dbReference>
<dbReference type="Pfam" id="PF01127">
    <property type="entry name" value="Sdh_cyt"/>
    <property type="match status" value="1"/>
</dbReference>
<accession>A0AAW1PZP3</accession>
<dbReference type="GO" id="GO:0016020">
    <property type="term" value="C:membrane"/>
    <property type="evidence" value="ECO:0007669"/>
    <property type="project" value="UniProtKB-SubCell"/>
</dbReference>
<dbReference type="InterPro" id="IPR034804">
    <property type="entry name" value="SQR/QFR_C/D"/>
</dbReference>
<evidence type="ECO:0000256" key="4">
    <source>
        <dbReference type="ARBA" id="ARBA00022723"/>
    </source>
</evidence>
<name>A0AAW1PZP3_9CHLO</name>
<evidence type="ECO:0000256" key="3">
    <source>
        <dbReference type="ARBA" id="ARBA00022692"/>
    </source>
</evidence>
<gene>
    <name evidence="8" type="ORF">WJX73_007094</name>
</gene>